<reference evidence="3 4" key="1">
    <citation type="submission" date="2020-04" db="EMBL/GenBank/DDBJ databases">
        <authorList>
            <person name="De Canck E."/>
        </authorList>
    </citation>
    <scope>NUCLEOTIDE SEQUENCE [LARGE SCALE GENOMIC DNA]</scope>
    <source>
        <strain evidence="3 4">LMG 22037</strain>
    </source>
</reference>
<dbReference type="InterPro" id="IPR039446">
    <property type="entry name" value="DauR-like"/>
</dbReference>
<dbReference type="InterPro" id="IPR013559">
    <property type="entry name" value="YheO"/>
</dbReference>
<organism evidence="3 4">
    <name type="scientific">Paraburkholderia phenoliruptrix</name>
    <dbReference type="NCBI Taxonomy" id="252970"/>
    <lineage>
        <taxon>Bacteria</taxon>
        <taxon>Pseudomonadati</taxon>
        <taxon>Pseudomonadota</taxon>
        <taxon>Betaproteobacteria</taxon>
        <taxon>Burkholderiales</taxon>
        <taxon>Burkholderiaceae</taxon>
        <taxon>Paraburkholderia</taxon>
    </lineage>
</organism>
<feature type="domain" description="Transcriptional regulator DauR-like HTH" evidence="2">
    <location>
        <begin position="148"/>
        <end position="207"/>
    </location>
</feature>
<dbReference type="EMBL" id="CADIKB010000062">
    <property type="protein sequence ID" value="CAB3739643.1"/>
    <property type="molecule type" value="Genomic_DNA"/>
</dbReference>
<evidence type="ECO:0000259" key="2">
    <source>
        <dbReference type="Pfam" id="PF13309"/>
    </source>
</evidence>
<accession>A0A6J5CPP7</accession>
<dbReference type="RefSeq" id="WP_035481319.1">
    <property type="nucleotide sequence ID" value="NZ_CADFGL010000058.1"/>
</dbReference>
<evidence type="ECO:0000259" key="1">
    <source>
        <dbReference type="Pfam" id="PF08348"/>
    </source>
</evidence>
<dbReference type="InterPro" id="IPR039445">
    <property type="entry name" value="DauR-like_HTH"/>
</dbReference>
<dbReference type="PANTHER" id="PTHR35568:SF1">
    <property type="entry name" value="TRANSCRIPTIONAL REGULATOR DAUR"/>
    <property type="match status" value="1"/>
</dbReference>
<dbReference type="AlphaFoldDB" id="A0A6J5CPP7"/>
<dbReference type="PANTHER" id="PTHR35568">
    <property type="entry name" value="TRANSCRIPTIONAL REGULATOR DAUR"/>
    <property type="match status" value="1"/>
</dbReference>
<evidence type="ECO:0000313" key="3">
    <source>
        <dbReference type="EMBL" id="CAB3739643.1"/>
    </source>
</evidence>
<name>A0A6J5CPP7_9BURK</name>
<gene>
    <name evidence="3" type="primary">dauR_3</name>
    <name evidence="3" type="ORF">LMG22037_06311</name>
</gene>
<dbReference type="Pfam" id="PF08348">
    <property type="entry name" value="PAS_6"/>
    <property type="match status" value="1"/>
</dbReference>
<dbReference type="Proteomes" id="UP000494249">
    <property type="component" value="Unassembled WGS sequence"/>
</dbReference>
<protein>
    <submittedName>
        <fullName evidence="3">Transcriptional regulator DauR</fullName>
    </submittedName>
</protein>
<dbReference type="Pfam" id="PF13309">
    <property type="entry name" value="HTH_22"/>
    <property type="match status" value="1"/>
</dbReference>
<evidence type="ECO:0000313" key="4">
    <source>
        <dbReference type="Proteomes" id="UP000494249"/>
    </source>
</evidence>
<sequence>MAKKTPEQQLLLAQIKQVAEGLAQTFAPFTEVVVHDLLDPEHAVLAIHNNLSGREVGQPATELGLARIMDPAYEQIIANYPNQFSDGRQVKSTSIGIKDSKGDYIAALCMNVDLTLFRGFQSMLSRFMAVGGTTPAKESLDPASADLIRARIDEFAARMASTPRSLKPEDRRSLLKELKAAGLLEVRRAMDTIAVHLGVSRATVYSDAK</sequence>
<proteinExistence type="predicted"/>
<feature type="domain" description="YheO-like" evidence="1">
    <location>
        <begin position="12"/>
        <end position="121"/>
    </location>
</feature>